<keyword evidence="1" id="KW-0812">Transmembrane</keyword>
<dbReference type="AlphaFoldDB" id="A0A1H8NIC4"/>
<protein>
    <submittedName>
        <fullName evidence="2">Uncharacterized protein</fullName>
    </submittedName>
</protein>
<proteinExistence type="predicted"/>
<feature type="transmembrane region" description="Helical" evidence="1">
    <location>
        <begin position="84"/>
        <end position="101"/>
    </location>
</feature>
<dbReference type="OrthoDB" id="1351461at2"/>
<accession>A0A1H8NIC4</accession>
<feature type="transmembrane region" description="Helical" evidence="1">
    <location>
        <begin position="61"/>
        <end position="78"/>
    </location>
</feature>
<sequence length="156" mass="18524">MEMNKNKLYHRIIFKNKFKEINLTEHGIILNKRGKIKKEILFSELDQIYISVNKMKLSNKFLIILVLLFSGLFSHLYLQVDIPIILAYLTVIIFILKMNKFRNYTLKIRLKNGKTFEKKITEKLKQEAIDLINEIRKEIYDSKIDNSTKISIEICA</sequence>
<dbReference type="Proteomes" id="UP000198657">
    <property type="component" value="Unassembled WGS sequence"/>
</dbReference>
<evidence type="ECO:0000313" key="2">
    <source>
        <dbReference type="EMBL" id="SEO29123.1"/>
    </source>
</evidence>
<dbReference type="EMBL" id="FODN01000005">
    <property type="protein sequence ID" value="SEO29123.1"/>
    <property type="molecule type" value="Genomic_DNA"/>
</dbReference>
<organism evidence="2 3">
    <name type="scientific">Flavobacterium sinopsychrotolerans</name>
    <dbReference type="NCBI Taxonomy" id="604089"/>
    <lineage>
        <taxon>Bacteria</taxon>
        <taxon>Pseudomonadati</taxon>
        <taxon>Bacteroidota</taxon>
        <taxon>Flavobacteriia</taxon>
        <taxon>Flavobacteriales</taxon>
        <taxon>Flavobacteriaceae</taxon>
        <taxon>Flavobacterium</taxon>
    </lineage>
</organism>
<name>A0A1H8NIC4_9FLAO</name>
<keyword evidence="1" id="KW-0472">Membrane</keyword>
<dbReference type="RefSeq" id="WP_091171204.1">
    <property type="nucleotide sequence ID" value="NZ_CBCSFM010000009.1"/>
</dbReference>
<evidence type="ECO:0000256" key="1">
    <source>
        <dbReference type="SAM" id="Phobius"/>
    </source>
</evidence>
<dbReference type="STRING" id="604089.SAMN04487942_2290"/>
<gene>
    <name evidence="2" type="ORF">SAMN04487942_2290</name>
</gene>
<reference evidence="3" key="1">
    <citation type="submission" date="2016-10" db="EMBL/GenBank/DDBJ databases">
        <authorList>
            <person name="Varghese N."/>
            <person name="Submissions S."/>
        </authorList>
    </citation>
    <scope>NUCLEOTIDE SEQUENCE [LARGE SCALE GENOMIC DNA]</scope>
    <source>
        <strain evidence="3">CGMCC 1.8704</strain>
    </source>
</reference>
<keyword evidence="1" id="KW-1133">Transmembrane helix</keyword>
<evidence type="ECO:0000313" key="3">
    <source>
        <dbReference type="Proteomes" id="UP000198657"/>
    </source>
</evidence>
<keyword evidence="3" id="KW-1185">Reference proteome</keyword>